<dbReference type="RefSeq" id="WP_199705167.1">
    <property type="nucleotide sequence ID" value="NZ_JAEMNV010000004.1"/>
</dbReference>
<accession>A0A934NSA3</accession>
<proteinExistence type="predicted"/>
<protein>
    <submittedName>
        <fullName evidence="2">NAD(P)-dependent oxidoreductase</fullName>
    </submittedName>
</protein>
<evidence type="ECO:0000313" key="2">
    <source>
        <dbReference type="EMBL" id="MBJ8340384.1"/>
    </source>
</evidence>
<name>A0A934NSA3_9NOCA</name>
<organism evidence="2 3">
    <name type="scientific">Antrihabitans stalagmiti</name>
    <dbReference type="NCBI Taxonomy" id="2799499"/>
    <lineage>
        <taxon>Bacteria</taxon>
        <taxon>Bacillati</taxon>
        <taxon>Actinomycetota</taxon>
        <taxon>Actinomycetes</taxon>
        <taxon>Mycobacteriales</taxon>
        <taxon>Nocardiaceae</taxon>
        <taxon>Antrihabitans</taxon>
    </lineage>
</organism>
<comment type="caution">
    <text evidence="2">The sequence shown here is derived from an EMBL/GenBank/DDBJ whole genome shotgun (WGS) entry which is preliminary data.</text>
</comment>
<feature type="domain" description="NAD-dependent epimerase/dehydratase" evidence="1">
    <location>
        <begin position="3"/>
        <end position="158"/>
    </location>
</feature>
<dbReference type="InterPro" id="IPR036291">
    <property type="entry name" value="NAD(P)-bd_dom_sf"/>
</dbReference>
<gene>
    <name evidence="2" type="ORF">JGU71_15945</name>
</gene>
<dbReference type="EMBL" id="JAEMNV010000004">
    <property type="protein sequence ID" value="MBJ8340384.1"/>
    <property type="molecule type" value="Genomic_DNA"/>
</dbReference>
<evidence type="ECO:0000259" key="1">
    <source>
        <dbReference type="Pfam" id="PF01370"/>
    </source>
</evidence>
<dbReference type="InterPro" id="IPR050177">
    <property type="entry name" value="Lipid_A_modif_metabolic_enz"/>
</dbReference>
<evidence type="ECO:0000313" key="3">
    <source>
        <dbReference type="Proteomes" id="UP000655868"/>
    </source>
</evidence>
<dbReference type="Pfam" id="PF01370">
    <property type="entry name" value="Epimerase"/>
    <property type="match status" value="1"/>
</dbReference>
<dbReference type="AlphaFoldDB" id="A0A934NSA3"/>
<sequence>MNILLTGAFGNIGSAVLAELLSRGHRVRCFAKDTRADRKRAEAFSSVDDVRWADIRDPDAVSGAVAGVDVVLHFAAMIPPASEAAPALARQINVDGTANVIAACQRQTTPPRLIFASTFDVHGNTLDKPPPRRVDDPLQAIDAYSGHKIECEALVRKSGLDWFIPRFVDVPIIGIRPAEPIMFEIGLHNRIEVLHPRDAALAMANALETDEVWGTTLFIGGGASCQVTYQEFLTRILAAMGLSPLPARAFSDKAYATDWVDTDESQRLLNYQRYDFDAITADIAATLGWKRYLMPVARPLARRSMLKMSPYWPSAS</sequence>
<dbReference type="InterPro" id="IPR001509">
    <property type="entry name" value="Epimerase_deHydtase"/>
</dbReference>
<dbReference type="Gene3D" id="3.40.50.720">
    <property type="entry name" value="NAD(P)-binding Rossmann-like Domain"/>
    <property type="match status" value="1"/>
</dbReference>
<keyword evidence="3" id="KW-1185">Reference proteome</keyword>
<dbReference type="Proteomes" id="UP000655868">
    <property type="component" value="Unassembled WGS sequence"/>
</dbReference>
<reference evidence="2" key="1">
    <citation type="submission" date="2020-12" db="EMBL/GenBank/DDBJ databases">
        <title>Antrihabitans popcorni sp. nov. and Antrihabitans auranticaus sp. nov., isolated from a larva cave.</title>
        <authorList>
            <person name="Lee S.D."/>
            <person name="Kim I.S."/>
        </authorList>
    </citation>
    <scope>NUCLEOTIDE SEQUENCE</scope>
    <source>
        <strain evidence="2">YC3-6</strain>
    </source>
</reference>
<dbReference type="PANTHER" id="PTHR43245">
    <property type="entry name" value="BIFUNCTIONAL POLYMYXIN RESISTANCE PROTEIN ARNA"/>
    <property type="match status" value="1"/>
</dbReference>
<dbReference type="SUPFAM" id="SSF51735">
    <property type="entry name" value="NAD(P)-binding Rossmann-fold domains"/>
    <property type="match status" value="1"/>
</dbReference>